<sequence length="382" mass="43628">MRLLNTGSYELTEFYGDKIPPYAILSHTWGDEEVLFADIQNNTAQSKRGFRKLMGCCQNAIKNGFKWVWVDTCCIDKSSSAELSEAINSMYQWYRDSTICYAYLEDVTDVLCTPGTSSKRFTESRWFTRGWTLQELIAPRVVEFYTQAWEEIGTKMSLDEEIAATTGIPASILRGKDVSTRNVAERMSWASKRQTTRREDMAYCLMGLFQINMPLLYGEGDKAFVRLQEQILRQEEDYSILAWTPQENYGPLVSMGCLASSPCQFTTVVPERLPSSAGWAAEISYMNSELPSYGNTELFPSTGEYRTMKTKSYKRFRKAELGQNIRMPKDPPQLTARGLRISLPVRCTDIPGESESKRLLSAWLAWIYYEVDDRLDTIAVAD</sequence>
<keyword evidence="2" id="KW-1185">Reference proteome</keyword>
<dbReference type="EMBL" id="CM046507">
    <property type="protein sequence ID" value="KAI8668926.1"/>
    <property type="molecule type" value="Genomic_DNA"/>
</dbReference>
<proteinExistence type="predicted"/>
<evidence type="ECO:0000313" key="1">
    <source>
        <dbReference type="EMBL" id="KAI8668926.1"/>
    </source>
</evidence>
<dbReference type="Proteomes" id="UP001065298">
    <property type="component" value="Chromosome 5"/>
</dbReference>
<comment type="caution">
    <text evidence="1">The sequence shown here is derived from an EMBL/GenBank/DDBJ whole genome shotgun (WGS) entry which is preliminary data.</text>
</comment>
<accession>A0ACC0QYR7</accession>
<organism evidence="1 2">
    <name type="scientific">Fusarium keratoplasticum</name>
    <dbReference type="NCBI Taxonomy" id="1328300"/>
    <lineage>
        <taxon>Eukaryota</taxon>
        <taxon>Fungi</taxon>
        <taxon>Dikarya</taxon>
        <taxon>Ascomycota</taxon>
        <taxon>Pezizomycotina</taxon>
        <taxon>Sordariomycetes</taxon>
        <taxon>Hypocreomycetidae</taxon>
        <taxon>Hypocreales</taxon>
        <taxon>Nectriaceae</taxon>
        <taxon>Fusarium</taxon>
        <taxon>Fusarium solani species complex</taxon>
    </lineage>
</organism>
<name>A0ACC0QYR7_9HYPO</name>
<gene>
    <name evidence="1" type="ORF">NCS57_00705800</name>
</gene>
<evidence type="ECO:0000313" key="2">
    <source>
        <dbReference type="Proteomes" id="UP001065298"/>
    </source>
</evidence>
<protein>
    <submittedName>
        <fullName evidence="1">HET domain-containing protein</fullName>
    </submittedName>
</protein>
<reference evidence="1" key="1">
    <citation type="submission" date="2022-06" db="EMBL/GenBank/DDBJ databases">
        <title>Fusarium solani species complex genomes reveal bases of compartmentalisation and animal pathogenesis.</title>
        <authorList>
            <person name="Tsai I.J."/>
        </authorList>
    </citation>
    <scope>NUCLEOTIDE SEQUENCE</scope>
    <source>
        <strain evidence="1">Fu6.1</strain>
    </source>
</reference>